<reference evidence="1" key="1">
    <citation type="journal article" date="2023" name="Nat. Commun.">
        <title>Diploid and tetraploid genomes of Acorus and the evolution of monocots.</title>
        <authorList>
            <person name="Ma L."/>
            <person name="Liu K.W."/>
            <person name="Li Z."/>
            <person name="Hsiao Y.Y."/>
            <person name="Qi Y."/>
            <person name="Fu T."/>
            <person name="Tang G.D."/>
            <person name="Zhang D."/>
            <person name="Sun W.H."/>
            <person name="Liu D.K."/>
            <person name="Li Y."/>
            <person name="Chen G.Z."/>
            <person name="Liu X.D."/>
            <person name="Liao X.Y."/>
            <person name="Jiang Y.T."/>
            <person name="Yu X."/>
            <person name="Hao Y."/>
            <person name="Huang J."/>
            <person name="Zhao X.W."/>
            <person name="Ke S."/>
            <person name="Chen Y.Y."/>
            <person name="Wu W.L."/>
            <person name="Hsu J.L."/>
            <person name="Lin Y.F."/>
            <person name="Huang M.D."/>
            <person name="Li C.Y."/>
            <person name="Huang L."/>
            <person name="Wang Z.W."/>
            <person name="Zhao X."/>
            <person name="Zhong W.Y."/>
            <person name="Peng D.H."/>
            <person name="Ahmad S."/>
            <person name="Lan S."/>
            <person name="Zhang J.S."/>
            <person name="Tsai W.C."/>
            <person name="Van de Peer Y."/>
            <person name="Liu Z.J."/>
        </authorList>
    </citation>
    <scope>NUCLEOTIDE SEQUENCE</scope>
    <source>
        <strain evidence="1">CP</strain>
    </source>
</reference>
<gene>
    <name evidence="1" type="ORF">QJS10_CPB18g01440</name>
</gene>
<dbReference type="AlphaFoldDB" id="A0AAV9CQG5"/>
<dbReference type="EMBL" id="JAUJYO010000018">
    <property type="protein sequence ID" value="KAK1290393.1"/>
    <property type="molecule type" value="Genomic_DNA"/>
</dbReference>
<organism evidence="1 2">
    <name type="scientific">Acorus calamus</name>
    <name type="common">Sweet flag</name>
    <dbReference type="NCBI Taxonomy" id="4465"/>
    <lineage>
        <taxon>Eukaryota</taxon>
        <taxon>Viridiplantae</taxon>
        <taxon>Streptophyta</taxon>
        <taxon>Embryophyta</taxon>
        <taxon>Tracheophyta</taxon>
        <taxon>Spermatophyta</taxon>
        <taxon>Magnoliopsida</taxon>
        <taxon>Liliopsida</taxon>
        <taxon>Acoraceae</taxon>
        <taxon>Acorus</taxon>
    </lineage>
</organism>
<evidence type="ECO:0000313" key="2">
    <source>
        <dbReference type="Proteomes" id="UP001180020"/>
    </source>
</evidence>
<protein>
    <submittedName>
        <fullName evidence="1">Uncharacterized protein</fullName>
    </submittedName>
</protein>
<reference evidence="1" key="2">
    <citation type="submission" date="2023-06" db="EMBL/GenBank/DDBJ databases">
        <authorList>
            <person name="Ma L."/>
            <person name="Liu K.-W."/>
            <person name="Li Z."/>
            <person name="Hsiao Y.-Y."/>
            <person name="Qi Y."/>
            <person name="Fu T."/>
            <person name="Tang G."/>
            <person name="Zhang D."/>
            <person name="Sun W.-H."/>
            <person name="Liu D.-K."/>
            <person name="Li Y."/>
            <person name="Chen G.-Z."/>
            <person name="Liu X.-D."/>
            <person name="Liao X.-Y."/>
            <person name="Jiang Y.-T."/>
            <person name="Yu X."/>
            <person name="Hao Y."/>
            <person name="Huang J."/>
            <person name="Zhao X.-W."/>
            <person name="Ke S."/>
            <person name="Chen Y.-Y."/>
            <person name="Wu W.-L."/>
            <person name="Hsu J.-L."/>
            <person name="Lin Y.-F."/>
            <person name="Huang M.-D."/>
            <person name="Li C.-Y."/>
            <person name="Huang L."/>
            <person name="Wang Z.-W."/>
            <person name="Zhao X."/>
            <person name="Zhong W.-Y."/>
            <person name="Peng D.-H."/>
            <person name="Ahmad S."/>
            <person name="Lan S."/>
            <person name="Zhang J.-S."/>
            <person name="Tsai W.-C."/>
            <person name="Van De Peer Y."/>
            <person name="Liu Z.-J."/>
        </authorList>
    </citation>
    <scope>NUCLEOTIDE SEQUENCE</scope>
    <source>
        <strain evidence="1">CP</strain>
        <tissue evidence="1">Leaves</tissue>
    </source>
</reference>
<name>A0AAV9CQG5_ACOCL</name>
<keyword evidence="2" id="KW-1185">Reference proteome</keyword>
<evidence type="ECO:0000313" key="1">
    <source>
        <dbReference type="EMBL" id="KAK1290393.1"/>
    </source>
</evidence>
<proteinExistence type="predicted"/>
<accession>A0AAV9CQG5</accession>
<dbReference type="Proteomes" id="UP001180020">
    <property type="component" value="Unassembled WGS sequence"/>
</dbReference>
<sequence>MPLWWFENINSEEINKVINVNTNTVLMVSMSRCFAAEEVPGTVLTLKALTHVLVIIQCKERSNDDIIGSKGRIRSWQDVHNKRRQYWNKHQQSTHTSAYMGV</sequence>
<comment type="caution">
    <text evidence="1">The sequence shown here is derived from an EMBL/GenBank/DDBJ whole genome shotgun (WGS) entry which is preliminary data.</text>
</comment>